<name>A0A9Q1DGD2_CONCO</name>
<keyword evidence="2" id="KW-1185">Reference proteome</keyword>
<comment type="caution">
    <text evidence="1">The sequence shown here is derived from an EMBL/GenBank/DDBJ whole genome shotgun (WGS) entry which is preliminary data.</text>
</comment>
<dbReference type="Proteomes" id="UP001152803">
    <property type="component" value="Unassembled WGS sequence"/>
</dbReference>
<accession>A0A9Q1DGD2</accession>
<dbReference type="AlphaFoldDB" id="A0A9Q1DGD2"/>
<organism evidence="1 2">
    <name type="scientific">Conger conger</name>
    <name type="common">Conger eel</name>
    <name type="synonym">Muraena conger</name>
    <dbReference type="NCBI Taxonomy" id="82655"/>
    <lineage>
        <taxon>Eukaryota</taxon>
        <taxon>Metazoa</taxon>
        <taxon>Chordata</taxon>
        <taxon>Craniata</taxon>
        <taxon>Vertebrata</taxon>
        <taxon>Euteleostomi</taxon>
        <taxon>Actinopterygii</taxon>
        <taxon>Neopterygii</taxon>
        <taxon>Teleostei</taxon>
        <taxon>Anguilliformes</taxon>
        <taxon>Congridae</taxon>
        <taxon>Conger</taxon>
    </lineage>
</organism>
<protein>
    <submittedName>
        <fullName evidence="1">Uncharacterized protein</fullName>
    </submittedName>
</protein>
<gene>
    <name evidence="1" type="ORF">COCON_G00118130</name>
</gene>
<sequence>MVRCAAEGTIADACRSRRASLWLLVRKRKSPMQTARPPYFMMQSVFTQHSPKQLCHYRDRKYRNKQ</sequence>
<proteinExistence type="predicted"/>
<evidence type="ECO:0000313" key="1">
    <source>
        <dbReference type="EMBL" id="KAJ8269206.1"/>
    </source>
</evidence>
<reference evidence="1" key="1">
    <citation type="journal article" date="2023" name="Science">
        <title>Genome structures resolve the early diversification of teleost fishes.</title>
        <authorList>
            <person name="Parey E."/>
            <person name="Louis A."/>
            <person name="Montfort J."/>
            <person name="Bouchez O."/>
            <person name="Roques C."/>
            <person name="Iampietro C."/>
            <person name="Lluch J."/>
            <person name="Castinel A."/>
            <person name="Donnadieu C."/>
            <person name="Desvignes T."/>
            <person name="Floi Bucao C."/>
            <person name="Jouanno E."/>
            <person name="Wen M."/>
            <person name="Mejri S."/>
            <person name="Dirks R."/>
            <person name="Jansen H."/>
            <person name="Henkel C."/>
            <person name="Chen W.J."/>
            <person name="Zahm M."/>
            <person name="Cabau C."/>
            <person name="Klopp C."/>
            <person name="Thompson A.W."/>
            <person name="Robinson-Rechavi M."/>
            <person name="Braasch I."/>
            <person name="Lecointre G."/>
            <person name="Bobe J."/>
            <person name="Postlethwait J.H."/>
            <person name="Berthelot C."/>
            <person name="Roest Crollius H."/>
            <person name="Guiguen Y."/>
        </authorList>
    </citation>
    <scope>NUCLEOTIDE SEQUENCE</scope>
    <source>
        <strain evidence="1">Concon-B</strain>
    </source>
</reference>
<evidence type="ECO:0000313" key="2">
    <source>
        <dbReference type="Proteomes" id="UP001152803"/>
    </source>
</evidence>
<dbReference type="EMBL" id="JAFJMO010000008">
    <property type="protein sequence ID" value="KAJ8269206.1"/>
    <property type="molecule type" value="Genomic_DNA"/>
</dbReference>